<organism evidence="2 3">
    <name type="scientific">Noviherbaspirillum saxi</name>
    <dbReference type="NCBI Taxonomy" id="2320863"/>
    <lineage>
        <taxon>Bacteria</taxon>
        <taxon>Pseudomonadati</taxon>
        <taxon>Pseudomonadota</taxon>
        <taxon>Betaproteobacteria</taxon>
        <taxon>Burkholderiales</taxon>
        <taxon>Oxalobacteraceae</taxon>
        <taxon>Noviherbaspirillum</taxon>
    </lineage>
</organism>
<name>A0A3A3FS83_9BURK</name>
<dbReference type="EMBL" id="QYUO01000001">
    <property type="protein sequence ID" value="RJF99077.1"/>
    <property type="molecule type" value="Genomic_DNA"/>
</dbReference>
<comment type="caution">
    <text evidence="2">The sequence shown here is derived from an EMBL/GenBank/DDBJ whole genome shotgun (WGS) entry which is preliminary data.</text>
</comment>
<dbReference type="AlphaFoldDB" id="A0A3A3FS83"/>
<evidence type="ECO:0000313" key="3">
    <source>
        <dbReference type="Proteomes" id="UP000265955"/>
    </source>
</evidence>
<gene>
    <name evidence="2" type="ORF">D3871_11540</name>
</gene>
<accession>A0A3A3FS83</accession>
<keyword evidence="3" id="KW-1185">Reference proteome</keyword>
<protein>
    <submittedName>
        <fullName evidence="2">Uncharacterized protein</fullName>
    </submittedName>
</protein>
<feature type="region of interest" description="Disordered" evidence="1">
    <location>
        <begin position="1"/>
        <end position="64"/>
    </location>
</feature>
<evidence type="ECO:0000313" key="2">
    <source>
        <dbReference type="EMBL" id="RJF99077.1"/>
    </source>
</evidence>
<proteinExistence type="predicted"/>
<evidence type="ECO:0000256" key="1">
    <source>
        <dbReference type="SAM" id="MobiDB-lite"/>
    </source>
</evidence>
<reference evidence="3" key="1">
    <citation type="submission" date="2018-09" db="EMBL/GenBank/DDBJ databases">
        <authorList>
            <person name="Zhu H."/>
        </authorList>
    </citation>
    <scope>NUCLEOTIDE SEQUENCE [LARGE SCALE GENOMIC DNA]</scope>
    <source>
        <strain evidence="3">K1R23-30</strain>
    </source>
</reference>
<dbReference type="Proteomes" id="UP000265955">
    <property type="component" value="Unassembled WGS sequence"/>
</dbReference>
<sequence length="64" mass="6341">MATQSVLPLSDEACSGGGSPTAVPIYFMDEPPRPAGPGAAGLPDPTPMPEPGTESGLPCASFDP</sequence>